<organism evidence="2 3">
    <name type="scientific">Stylosanthes scabra</name>
    <dbReference type="NCBI Taxonomy" id="79078"/>
    <lineage>
        <taxon>Eukaryota</taxon>
        <taxon>Viridiplantae</taxon>
        <taxon>Streptophyta</taxon>
        <taxon>Embryophyta</taxon>
        <taxon>Tracheophyta</taxon>
        <taxon>Spermatophyta</taxon>
        <taxon>Magnoliopsida</taxon>
        <taxon>eudicotyledons</taxon>
        <taxon>Gunneridae</taxon>
        <taxon>Pentapetalae</taxon>
        <taxon>rosids</taxon>
        <taxon>fabids</taxon>
        <taxon>Fabales</taxon>
        <taxon>Fabaceae</taxon>
        <taxon>Papilionoideae</taxon>
        <taxon>50 kb inversion clade</taxon>
        <taxon>dalbergioids sensu lato</taxon>
        <taxon>Dalbergieae</taxon>
        <taxon>Pterocarpus clade</taxon>
        <taxon>Stylosanthes</taxon>
    </lineage>
</organism>
<accession>A0ABU6ZWP8</accession>
<feature type="compositionally biased region" description="Polar residues" evidence="1">
    <location>
        <begin position="59"/>
        <end position="70"/>
    </location>
</feature>
<proteinExistence type="predicted"/>
<keyword evidence="3" id="KW-1185">Reference proteome</keyword>
<evidence type="ECO:0000256" key="1">
    <source>
        <dbReference type="SAM" id="MobiDB-lite"/>
    </source>
</evidence>
<protein>
    <submittedName>
        <fullName evidence="2">Uncharacterized protein</fullName>
    </submittedName>
</protein>
<name>A0ABU6ZWP8_9FABA</name>
<reference evidence="2 3" key="1">
    <citation type="journal article" date="2023" name="Plants (Basel)">
        <title>Bridging the Gap: Combining Genomics and Transcriptomics Approaches to Understand Stylosanthes scabra, an Orphan Legume from the Brazilian Caatinga.</title>
        <authorList>
            <person name="Ferreira-Neto J.R.C."/>
            <person name="da Silva M.D."/>
            <person name="Binneck E."/>
            <person name="de Melo N.F."/>
            <person name="da Silva R.H."/>
            <person name="de Melo A.L.T.M."/>
            <person name="Pandolfi V."/>
            <person name="Bustamante F.O."/>
            <person name="Brasileiro-Vidal A.C."/>
            <person name="Benko-Iseppon A.M."/>
        </authorList>
    </citation>
    <scope>NUCLEOTIDE SEQUENCE [LARGE SCALE GENOMIC DNA]</scope>
    <source>
        <tissue evidence="2">Leaves</tissue>
    </source>
</reference>
<feature type="compositionally biased region" description="Low complexity" evidence="1">
    <location>
        <begin position="83"/>
        <end position="93"/>
    </location>
</feature>
<evidence type="ECO:0000313" key="3">
    <source>
        <dbReference type="Proteomes" id="UP001341840"/>
    </source>
</evidence>
<evidence type="ECO:0000313" key="2">
    <source>
        <dbReference type="EMBL" id="MED6226371.1"/>
    </source>
</evidence>
<feature type="region of interest" description="Disordered" evidence="1">
    <location>
        <begin position="59"/>
        <end position="93"/>
    </location>
</feature>
<comment type="caution">
    <text evidence="2">The sequence shown here is derived from an EMBL/GenBank/DDBJ whole genome shotgun (WGS) entry which is preliminary data.</text>
</comment>
<sequence length="229" mass="24998">MAPQLPHGVAPSFPVGTAAPSRRCDALPLRRTSRWQLHRPSPSKLSSTNQPSLALFVSNQPSFSPINTDRTSSELDPTPNPTPTTVLPASSSVPSSSSLLRRFLPSFDPPSASSPTTFLAAVPLLSSKLTIFLSDQHRSDILGARTNAESNSDHRPAIILLGASNFLNSNPLLLWQLCSFLRLQRTRFQKVLVPWSFELLCPSVLCYVAVDRHHLLEPTGCALLLCTPR</sequence>
<dbReference type="Proteomes" id="UP001341840">
    <property type="component" value="Unassembled WGS sequence"/>
</dbReference>
<gene>
    <name evidence="2" type="ORF">PIB30_103049</name>
</gene>
<feature type="region of interest" description="Disordered" evidence="1">
    <location>
        <begin position="1"/>
        <end position="21"/>
    </location>
</feature>
<dbReference type="EMBL" id="JASCZI010275138">
    <property type="protein sequence ID" value="MED6226371.1"/>
    <property type="molecule type" value="Genomic_DNA"/>
</dbReference>